<evidence type="ECO:0000313" key="12">
    <source>
        <dbReference type="Proteomes" id="UP001320420"/>
    </source>
</evidence>
<feature type="compositionally biased region" description="Polar residues" evidence="8">
    <location>
        <begin position="210"/>
        <end position="219"/>
    </location>
</feature>
<comment type="caution">
    <text evidence="11">The sequence shown here is derived from an EMBL/GenBank/DDBJ whole genome shotgun (WGS) entry which is preliminary data.</text>
</comment>
<reference evidence="11 12" key="1">
    <citation type="submission" date="2024-02" db="EMBL/GenBank/DDBJ databases">
        <title>De novo assembly and annotation of 12 fungi associated with fruit tree decline syndrome in Ontario, Canada.</title>
        <authorList>
            <person name="Sulman M."/>
            <person name="Ellouze W."/>
            <person name="Ilyukhin E."/>
        </authorList>
    </citation>
    <scope>NUCLEOTIDE SEQUENCE [LARGE SCALE GENOMIC DNA]</scope>
    <source>
        <strain evidence="11 12">M11/M66-122</strain>
    </source>
</reference>
<evidence type="ECO:0000256" key="9">
    <source>
        <dbReference type="SAM" id="Phobius"/>
    </source>
</evidence>
<evidence type="ECO:0000259" key="10">
    <source>
        <dbReference type="Pfam" id="PF13813"/>
    </source>
</evidence>
<evidence type="ECO:0000256" key="6">
    <source>
        <dbReference type="ARBA" id="ARBA00022989"/>
    </source>
</evidence>
<keyword evidence="5 9" id="KW-0812">Transmembrane</keyword>
<dbReference type="GO" id="GO:0006629">
    <property type="term" value="P:lipid metabolic process"/>
    <property type="evidence" value="ECO:0007669"/>
    <property type="project" value="InterPro"/>
</dbReference>
<keyword evidence="6 9" id="KW-1133">Transmembrane helix</keyword>
<dbReference type="InterPro" id="IPR044851">
    <property type="entry name" value="Wax_synthase"/>
</dbReference>
<dbReference type="InterPro" id="IPR032805">
    <property type="entry name" value="Wax_synthase_dom"/>
</dbReference>
<evidence type="ECO:0000313" key="11">
    <source>
        <dbReference type="EMBL" id="KAK7752237.1"/>
    </source>
</evidence>
<dbReference type="Pfam" id="PF13813">
    <property type="entry name" value="MBOAT_2"/>
    <property type="match status" value="1"/>
</dbReference>
<evidence type="ECO:0000256" key="5">
    <source>
        <dbReference type="ARBA" id="ARBA00022692"/>
    </source>
</evidence>
<keyword evidence="4" id="KW-0808">Transferase</keyword>
<name>A0AAN9YRT4_9PEZI</name>
<evidence type="ECO:0000256" key="7">
    <source>
        <dbReference type="ARBA" id="ARBA00023136"/>
    </source>
</evidence>
<sequence length="535" mass="59862">MDTAPTNWISQLHSLIFNPQPRPGLHPIPGSRPLTFEAAVLPPLLYYVALLFLAPPPPTAIDSIYIRAIRNVLAATAGILFFRLPLAYHVPQSIGLTYQLGLVGLYGGCRVIDAFFISPYGFNHVPRRVTYVHRPRIATPVQEDSKQTKEWSNGGVNEPYTHEERRRGSIGANAQNPLIKTDRGKSPGKSPEPTELQHKEPDTVPDTSHDSYFSLQRTLSGPDPQPVLETATTESGWPQSFQDRACWALELELSMRGVGFTWTTADVRHARKTWLPTVGNRVHSILVHVLPILLVSWAVIKTIYVRHLMQPGGDSPERTDDGRGYRNLFDDNLRLPTQLALTGALGAFLMAAFSLGHSLFAIMLSPLAPSPLAFFPPLYSRRIWDITSVRKFWSYGWHRLFARLFLVYGVWPGEWLERKITGKSNEEPADVGKVLGGFLSSAFVHSFSVRGVVGGDWSSATGEAKFFALNGLAVILEGVVMRTVKKWRKAIGYSESTWYDKYIGRVWWLMVLLGTGRNFARGWVKSGLVREIAFM</sequence>
<dbReference type="Proteomes" id="UP001320420">
    <property type="component" value="Unassembled WGS sequence"/>
</dbReference>
<evidence type="ECO:0000256" key="2">
    <source>
        <dbReference type="ARBA" id="ARBA00005179"/>
    </source>
</evidence>
<dbReference type="GO" id="GO:0016020">
    <property type="term" value="C:membrane"/>
    <property type="evidence" value="ECO:0007669"/>
    <property type="project" value="UniProtKB-SubCell"/>
</dbReference>
<protein>
    <recommendedName>
        <fullName evidence="10">Wax synthase domain-containing protein</fullName>
    </recommendedName>
</protein>
<evidence type="ECO:0000256" key="4">
    <source>
        <dbReference type="ARBA" id="ARBA00022679"/>
    </source>
</evidence>
<accession>A0AAN9YRT4</accession>
<feature type="transmembrane region" description="Helical" evidence="9">
    <location>
        <begin position="333"/>
        <end position="353"/>
    </location>
</feature>
<proteinExistence type="inferred from homology"/>
<keyword evidence="7 9" id="KW-0472">Membrane</keyword>
<dbReference type="PANTHER" id="PTHR31595:SF57">
    <property type="entry name" value="OS04G0481900 PROTEIN"/>
    <property type="match status" value="1"/>
</dbReference>
<evidence type="ECO:0000256" key="1">
    <source>
        <dbReference type="ARBA" id="ARBA00004141"/>
    </source>
</evidence>
<gene>
    <name evidence="11" type="ORF">SLS62_005771</name>
</gene>
<organism evidence="11 12">
    <name type="scientific">Diatrype stigma</name>
    <dbReference type="NCBI Taxonomy" id="117547"/>
    <lineage>
        <taxon>Eukaryota</taxon>
        <taxon>Fungi</taxon>
        <taxon>Dikarya</taxon>
        <taxon>Ascomycota</taxon>
        <taxon>Pezizomycotina</taxon>
        <taxon>Sordariomycetes</taxon>
        <taxon>Xylariomycetidae</taxon>
        <taxon>Xylariales</taxon>
        <taxon>Diatrypaceae</taxon>
        <taxon>Diatrype</taxon>
    </lineage>
</organism>
<comment type="pathway">
    <text evidence="2">Secondary metabolite biosynthesis.</text>
</comment>
<feature type="domain" description="Wax synthase" evidence="10">
    <location>
        <begin position="379"/>
        <end position="467"/>
    </location>
</feature>
<dbReference type="AlphaFoldDB" id="A0AAN9YRT4"/>
<evidence type="ECO:0000256" key="8">
    <source>
        <dbReference type="SAM" id="MobiDB-lite"/>
    </source>
</evidence>
<feature type="transmembrane region" description="Helical" evidence="9">
    <location>
        <begin position="282"/>
        <end position="300"/>
    </location>
</feature>
<feature type="region of interest" description="Disordered" evidence="8">
    <location>
        <begin position="140"/>
        <end position="236"/>
    </location>
</feature>
<evidence type="ECO:0000256" key="3">
    <source>
        <dbReference type="ARBA" id="ARBA00007282"/>
    </source>
</evidence>
<comment type="similarity">
    <text evidence="3">Belongs to the wax synthase family.</text>
</comment>
<keyword evidence="12" id="KW-1185">Reference proteome</keyword>
<dbReference type="EMBL" id="JAKJXP020000040">
    <property type="protein sequence ID" value="KAK7752237.1"/>
    <property type="molecule type" value="Genomic_DNA"/>
</dbReference>
<dbReference type="GO" id="GO:0008374">
    <property type="term" value="F:O-acyltransferase activity"/>
    <property type="evidence" value="ECO:0007669"/>
    <property type="project" value="InterPro"/>
</dbReference>
<dbReference type="PANTHER" id="PTHR31595">
    <property type="entry name" value="LONG-CHAIN-ALCOHOL O-FATTY-ACYLTRANSFERASE 3-RELATED"/>
    <property type="match status" value="1"/>
</dbReference>
<comment type="subcellular location">
    <subcellularLocation>
        <location evidence="1">Membrane</location>
        <topology evidence="1">Multi-pass membrane protein</topology>
    </subcellularLocation>
</comment>